<evidence type="ECO:0000313" key="3">
    <source>
        <dbReference type="Proteomes" id="UP000182034"/>
    </source>
</evidence>
<dbReference type="STRING" id="1612149.SAMN05216324_106155"/>
<keyword evidence="3" id="KW-1185">Reference proteome</keyword>
<accession>A0A1K2IP48</accession>
<gene>
    <name evidence="2" type="ORF">SAMN05216324_106155</name>
</gene>
<feature type="signal peptide" evidence="1">
    <location>
        <begin position="1"/>
        <end position="21"/>
    </location>
</feature>
<dbReference type="EMBL" id="FPKW01000006">
    <property type="protein sequence ID" value="SFZ94220.1"/>
    <property type="molecule type" value="Genomic_DNA"/>
</dbReference>
<evidence type="ECO:0000256" key="1">
    <source>
        <dbReference type="SAM" id="SignalP"/>
    </source>
</evidence>
<dbReference type="RefSeq" id="WP_072409697.1">
    <property type="nucleotide sequence ID" value="NZ_FPKW01000006.1"/>
</dbReference>
<protein>
    <submittedName>
        <fullName evidence="2">META domain-containing protein</fullName>
    </submittedName>
</protein>
<organism evidence="2 3">
    <name type="scientific">Chryseobacterium limigenitum</name>
    <dbReference type="NCBI Taxonomy" id="1612149"/>
    <lineage>
        <taxon>Bacteria</taxon>
        <taxon>Pseudomonadati</taxon>
        <taxon>Bacteroidota</taxon>
        <taxon>Flavobacteriia</taxon>
        <taxon>Flavobacteriales</taxon>
        <taxon>Weeksellaceae</taxon>
        <taxon>Chryseobacterium group</taxon>
        <taxon>Chryseobacterium</taxon>
    </lineage>
</organism>
<dbReference type="Gene3D" id="2.40.128.270">
    <property type="match status" value="1"/>
</dbReference>
<evidence type="ECO:0000313" key="2">
    <source>
        <dbReference type="EMBL" id="SFZ94220.1"/>
    </source>
</evidence>
<dbReference type="OrthoDB" id="1452277at2"/>
<sequence length="130" mass="14711">MKKLLLTLIIATFSLLSTVNAQTNSLAKTTWEVEKMNADGSATFKKAKPIKFPTEQPKFNFLQFEADKKFHTGTSCFHMMGTYSVYEDNQVEISEGMADMAGDCKEPKTLNGTYQFKIDKDRLELIPVKN</sequence>
<proteinExistence type="predicted"/>
<dbReference type="InterPro" id="IPR038670">
    <property type="entry name" value="HslJ-like_sf"/>
</dbReference>
<feature type="chain" id="PRO_5012159489" evidence="1">
    <location>
        <begin position="22"/>
        <end position="130"/>
    </location>
</feature>
<keyword evidence="1" id="KW-0732">Signal</keyword>
<dbReference type="AlphaFoldDB" id="A0A1K2IP48"/>
<reference evidence="3" key="1">
    <citation type="submission" date="2016-10" db="EMBL/GenBank/DDBJ databases">
        <authorList>
            <person name="Varghese N."/>
            <person name="Submissions S."/>
        </authorList>
    </citation>
    <scope>NUCLEOTIDE SEQUENCE [LARGE SCALE GENOMIC DNA]</scope>
    <source>
        <strain evidence="3">SUR2</strain>
    </source>
</reference>
<name>A0A1K2IP48_9FLAO</name>
<dbReference type="Proteomes" id="UP000182034">
    <property type="component" value="Unassembled WGS sequence"/>
</dbReference>